<keyword evidence="2" id="KW-1185">Reference proteome</keyword>
<evidence type="ECO:0000313" key="1">
    <source>
        <dbReference type="EMBL" id="WXA93317.1"/>
    </source>
</evidence>
<dbReference type="PANTHER" id="PTHR33361:SF2">
    <property type="entry name" value="DUF885 DOMAIN-CONTAINING PROTEIN"/>
    <property type="match status" value="1"/>
</dbReference>
<gene>
    <name evidence="1" type="ORF">LZC95_43550</name>
</gene>
<dbReference type="RefSeq" id="WP_394843918.1">
    <property type="nucleotide sequence ID" value="NZ_CP089982.1"/>
</dbReference>
<name>A0ABZ2K3N6_9BACT</name>
<dbReference type="Pfam" id="PF05960">
    <property type="entry name" value="DUF885"/>
    <property type="match status" value="1"/>
</dbReference>
<proteinExistence type="predicted"/>
<reference evidence="1 2" key="1">
    <citation type="submission" date="2021-12" db="EMBL/GenBank/DDBJ databases">
        <title>Discovery of the Pendulisporaceae a myxobacterial family with distinct sporulation behavior and unique specialized metabolism.</title>
        <authorList>
            <person name="Garcia R."/>
            <person name="Popoff A."/>
            <person name="Bader C.D."/>
            <person name="Loehr J."/>
            <person name="Walesch S."/>
            <person name="Walt C."/>
            <person name="Boldt J."/>
            <person name="Bunk B."/>
            <person name="Haeckl F.J.F.P.J."/>
            <person name="Gunesch A.P."/>
            <person name="Birkelbach J."/>
            <person name="Nuebel U."/>
            <person name="Pietschmann T."/>
            <person name="Bach T."/>
            <person name="Mueller R."/>
        </authorList>
    </citation>
    <scope>NUCLEOTIDE SEQUENCE [LARGE SCALE GENOMIC DNA]</scope>
    <source>
        <strain evidence="1 2">MSr12523</strain>
    </source>
</reference>
<organism evidence="1 2">
    <name type="scientific">Pendulispora brunnea</name>
    <dbReference type="NCBI Taxonomy" id="2905690"/>
    <lineage>
        <taxon>Bacteria</taxon>
        <taxon>Pseudomonadati</taxon>
        <taxon>Myxococcota</taxon>
        <taxon>Myxococcia</taxon>
        <taxon>Myxococcales</taxon>
        <taxon>Sorangiineae</taxon>
        <taxon>Pendulisporaceae</taxon>
        <taxon>Pendulispora</taxon>
    </lineage>
</organism>
<dbReference type="InterPro" id="IPR010281">
    <property type="entry name" value="DUF885"/>
</dbReference>
<sequence length="560" mass="63297">MRSNEAARPFLEVSAKYRPERATSYGLEGYDDQVTDLLDKHEERQRADLARVKTSLQSKLAAETDPLVKQDLEILVRAADLRMRASETHQRYEVPFYRVTERIFDGLRVLLEDRIPPARQKLALPRLRRYAGLEPGSRPFTELARTETSNAMANQGTRLAPSRIDVEKELQNSPVLLDGIEKLFQKYRIDGYQQPFATLKQQIAAYQDYLRKEVLPRTRTDFRMAPEVYAVELEAFGVDMKPEQLIALGHAGFDALQAEMQKVAAQVARARNLPSSDYRDVILALKKEQIAPNDVLSTYRKRLTEVEAIIAREHLVTLPTRPAVIRLGSEAENAALPAPHMSAPRLIGNTGEKGEFILPTSVPPPPGGKASDARMDDFSYEAATWTLTAHEARPGHELQFASLVERGIPVARAIFASNSANVEGWGLYSEYITYPFMPPEGQLVSLQFRLHRAARVFLDPELQQGKWTPESARAFLQKEVVLSPGFANSEVERYTYKMPGQATSYFYGYTRMLELRREVETRLGPKFDAQKFHDFILQQGLLPPNLLREAALKEFTGGHG</sequence>
<accession>A0ABZ2K3N6</accession>
<dbReference type="PANTHER" id="PTHR33361">
    <property type="entry name" value="GLR0591 PROTEIN"/>
    <property type="match status" value="1"/>
</dbReference>
<dbReference type="Proteomes" id="UP001379533">
    <property type="component" value="Chromosome"/>
</dbReference>
<dbReference type="EMBL" id="CP089982">
    <property type="protein sequence ID" value="WXA93317.1"/>
    <property type="molecule type" value="Genomic_DNA"/>
</dbReference>
<protein>
    <submittedName>
        <fullName evidence="1">DUF885 domain-containing protein</fullName>
    </submittedName>
</protein>
<evidence type="ECO:0000313" key="2">
    <source>
        <dbReference type="Proteomes" id="UP001379533"/>
    </source>
</evidence>